<accession>A0ACC3NKZ0</accession>
<name>A0ACC3NKZ0_9PEZI</name>
<sequence>MSSDPSYYQSKLNSSTTRIIHHDKYVEYPFIYVKQYPSIPLAVVIDTGCGAHNAAEGTIKQELKDFIRNEVLSSDKKNQYEFLVVCTHCHFDHIGGIEKFSKEGAGVVASGYDVGFLSPANRDASSLSSAFGTELPDYTITRYATDYERLLHGNTDLGLQIILTPGHTPDSMAIWDEKERTIFTGDTAYQRVYTMPWGEKQDVPIILVSQGNWPEFVQSVKKLQAFVKTNAKNGNGNTIKLAAGHTTSNVDAGVFLQSVHDFLQRVVMGFVPIIARIPGDQVAPGGSLGDEMFVFWQEDGNPEFSLIAPERFIQDFEPLGKSERRQGFEYWKYLML</sequence>
<gene>
    <name evidence="1" type="ORF">LTR37_004972</name>
</gene>
<dbReference type="EMBL" id="JAUTXU010000030">
    <property type="protein sequence ID" value="KAK3718753.1"/>
    <property type="molecule type" value="Genomic_DNA"/>
</dbReference>
<evidence type="ECO:0000313" key="2">
    <source>
        <dbReference type="Proteomes" id="UP001281147"/>
    </source>
</evidence>
<reference evidence="1" key="1">
    <citation type="submission" date="2023-07" db="EMBL/GenBank/DDBJ databases">
        <title>Black Yeasts Isolated from many extreme environments.</title>
        <authorList>
            <person name="Coleine C."/>
            <person name="Stajich J.E."/>
            <person name="Selbmann L."/>
        </authorList>
    </citation>
    <scope>NUCLEOTIDE SEQUENCE</scope>
    <source>
        <strain evidence="1">CCFEE 5714</strain>
    </source>
</reference>
<dbReference type="Proteomes" id="UP001281147">
    <property type="component" value="Unassembled WGS sequence"/>
</dbReference>
<proteinExistence type="predicted"/>
<comment type="caution">
    <text evidence="1">The sequence shown here is derived from an EMBL/GenBank/DDBJ whole genome shotgun (WGS) entry which is preliminary data.</text>
</comment>
<organism evidence="1 2">
    <name type="scientific">Vermiconidia calcicola</name>
    <dbReference type="NCBI Taxonomy" id="1690605"/>
    <lineage>
        <taxon>Eukaryota</taxon>
        <taxon>Fungi</taxon>
        <taxon>Dikarya</taxon>
        <taxon>Ascomycota</taxon>
        <taxon>Pezizomycotina</taxon>
        <taxon>Dothideomycetes</taxon>
        <taxon>Dothideomycetidae</taxon>
        <taxon>Mycosphaerellales</taxon>
        <taxon>Extremaceae</taxon>
        <taxon>Vermiconidia</taxon>
    </lineage>
</organism>
<protein>
    <submittedName>
        <fullName evidence="1">Uncharacterized protein</fullName>
    </submittedName>
</protein>
<evidence type="ECO:0000313" key="1">
    <source>
        <dbReference type="EMBL" id="KAK3718753.1"/>
    </source>
</evidence>
<keyword evidence="2" id="KW-1185">Reference proteome</keyword>